<evidence type="ECO:0000313" key="3">
    <source>
        <dbReference type="Proteomes" id="UP001329430"/>
    </source>
</evidence>
<evidence type="ECO:0000256" key="1">
    <source>
        <dbReference type="SAM" id="MobiDB-lite"/>
    </source>
</evidence>
<organism evidence="2 3">
    <name type="scientific">Pyrocoelia pectoralis</name>
    <dbReference type="NCBI Taxonomy" id="417401"/>
    <lineage>
        <taxon>Eukaryota</taxon>
        <taxon>Metazoa</taxon>
        <taxon>Ecdysozoa</taxon>
        <taxon>Arthropoda</taxon>
        <taxon>Hexapoda</taxon>
        <taxon>Insecta</taxon>
        <taxon>Pterygota</taxon>
        <taxon>Neoptera</taxon>
        <taxon>Endopterygota</taxon>
        <taxon>Coleoptera</taxon>
        <taxon>Polyphaga</taxon>
        <taxon>Elateriformia</taxon>
        <taxon>Elateroidea</taxon>
        <taxon>Lampyridae</taxon>
        <taxon>Lampyrinae</taxon>
        <taxon>Pyrocoelia</taxon>
    </lineage>
</organism>
<feature type="region of interest" description="Disordered" evidence="1">
    <location>
        <begin position="1"/>
        <end position="61"/>
    </location>
</feature>
<dbReference type="AlphaFoldDB" id="A0AAN7ZPT1"/>
<feature type="compositionally biased region" description="Low complexity" evidence="1">
    <location>
        <begin position="10"/>
        <end position="20"/>
    </location>
</feature>
<dbReference type="Proteomes" id="UP001329430">
    <property type="component" value="Chromosome 4"/>
</dbReference>
<keyword evidence="3" id="KW-1185">Reference proteome</keyword>
<protein>
    <submittedName>
        <fullName evidence="2">Uncharacterized protein</fullName>
    </submittedName>
</protein>
<comment type="caution">
    <text evidence="2">The sequence shown here is derived from an EMBL/GenBank/DDBJ whole genome shotgun (WGS) entry which is preliminary data.</text>
</comment>
<sequence>MRLLYPPKQSTSTSPTIVPTPKKPKPTSRTRSRSTIKLLPSPSSPQPSPPPSSVPGPIQRTYSVSSLNSNISRTSRINHTALLETTQAILPEFVSTILPTDFEDPSVAGYQHCGPRSNTPKPPRFSCVIRNVDYDTTENELLEFINLPKITKAIGIISHQSGQPTTFIRLVTTSQSTRDFLLARGVTMFLRHYPCEPSRISAAIPKYCT</sequence>
<reference evidence="2 3" key="1">
    <citation type="journal article" date="2024" name="Insects">
        <title>An Improved Chromosome-Level Genome Assembly of the Firefly Pyrocoelia pectoralis.</title>
        <authorList>
            <person name="Fu X."/>
            <person name="Meyer-Rochow V.B."/>
            <person name="Ballantyne L."/>
            <person name="Zhu X."/>
        </authorList>
    </citation>
    <scope>NUCLEOTIDE SEQUENCE [LARGE SCALE GENOMIC DNA]</scope>
    <source>
        <strain evidence="2">XCY_ONT2</strain>
    </source>
</reference>
<dbReference type="EMBL" id="JAVRBK010000004">
    <property type="protein sequence ID" value="KAK5645351.1"/>
    <property type="molecule type" value="Genomic_DNA"/>
</dbReference>
<gene>
    <name evidence="2" type="ORF">RI129_006651</name>
</gene>
<feature type="compositionally biased region" description="Basic residues" evidence="1">
    <location>
        <begin position="22"/>
        <end position="34"/>
    </location>
</feature>
<evidence type="ECO:0000313" key="2">
    <source>
        <dbReference type="EMBL" id="KAK5645351.1"/>
    </source>
</evidence>
<proteinExistence type="predicted"/>
<feature type="compositionally biased region" description="Pro residues" evidence="1">
    <location>
        <begin position="42"/>
        <end position="54"/>
    </location>
</feature>
<name>A0AAN7ZPT1_9COLE</name>
<accession>A0AAN7ZPT1</accession>